<comment type="caution">
    <text evidence="2">The sequence shown here is derived from an EMBL/GenBank/DDBJ whole genome shotgun (WGS) entry which is preliminary data.</text>
</comment>
<evidence type="ECO:0000313" key="2">
    <source>
        <dbReference type="EMBL" id="PRX95489.1"/>
    </source>
</evidence>
<feature type="region of interest" description="Disordered" evidence="1">
    <location>
        <begin position="72"/>
        <end position="110"/>
    </location>
</feature>
<reference evidence="2 3" key="1">
    <citation type="submission" date="2018-03" db="EMBL/GenBank/DDBJ databases">
        <title>Genomic Encyclopedia of Archaeal and Bacterial Type Strains, Phase II (KMG-II): from individual species to whole genera.</title>
        <authorList>
            <person name="Goeker M."/>
        </authorList>
    </citation>
    <scope>NUCLEOTIDE SEQUENCE [LARGE SCALE GENOMIC DNA]</scope>
    <source>
        <strain evidence="2 3">DSM 45601</strain>
    </source>
</reference>
<dbReference type="Proteomes" id="UP000237846">
    <property type="component" value="Unassembled WGS sequence"/>
</dbReference>
<gene>
    <name evidence="2" type="ORF">CLV72_10997</name>
</gene>
<evidence type="ECO:0000313" key="3">
    <source>
        <dbReference type="Proteomes" id="UP000237846"/>
    </source>
</evidence>
<dbReference type="EMBL" id="PVZC01000009">
    <property type="protein sequence ID" value="PRX95489.1"/>
    <property type="molecule type" value="Genomic_DNA"/>
</dbReference>
<dbReference type="RefSeq" id="WP_106251598.1">
    <property type="nucleotide sequence ID" value="NZ_PVZC01000009.1"/>
</dbReference>
<accession>A0A2T0PVD2</accession>
<evidence type="ECO:0008006" key="4">
    <source>
        <dbReference type="Google" id="ProtNLM"/>
    </source>
</evidence>
<organism evidence="2 3">
    <name type="scientific">Allonocardiopsis opalescens</name>
    <dbReference type="NCBI Taxonomy" id="1144618"/>
    <lineage>
        <taxon>Bacteria</taxon>
        <taxon>Bacillati</taxon>
        <taxon>Actinomycetota</taxon>
        <taxon>Actinomycetes</taxon>
        <taxon>Streptosporangiales</taxon>
        <taxon>Allonocardiopsis</taxon>
    </lineage>
</organism>
<sequence>MRTRRIGTSIAAASALLLGGCQGQELEAAEPGAGAETGALTTEVDGRPLLTNAPDACALVPPDLVSDALGATAEGAPREPRETVGPYSGCTWSVGGAPQAPPSGGAAAEPGATRTLHVEIHVYEPQDGIEYGALAASDDLERLNLSHYFGRPVDGLGEGAYFTDAHPFEFGGVGSLRTLWANTVVEVSLGGALPPDAEGRIEQAMEPEQMEAASVEIAQAVLDGMPT</sequence>
<dbReference type="AlphaFoldDB" id="A0A2T0PVD2"/>
<proteinExistence type="predicted"/>
<evidence type="ECO:0000256" key="1">
    <source>
        <dbReference type="SAM" id="MobiDB-lite"/>
    </source>
</evidence>
<dbReference type="PROSITE" id="PS51257">
    <property type="entry name" value="PROKAR_LIPOPROTEIN"/>
    <property type="match status" value="1"/>
</dbReference>
<name>A0A2T0PVD2_9ACTN</name>
<keyword evidence="3" id="KW-1185">Reference proteome</keyword>
<feature type="compositionally biased region" description="Low complexity" evidence="1">
    <location>
        <begin position="95"/>
        <end position="110"/>
    </location>
</feature>
<protein>
    <recommendedName>
        <fullName evidence="4">DUF3558 domain-containing protein</fullName>
    </recommendedName>
</protein>